<evidence type="ECO:0000313" key="1">
    <source>
        <dbReference type="EMBL" id="MBM7837808.1"/>
    </source>
</evidence>
<protein>
    <submittedName>
        <fullName evidence="1">Uncharacterized protein YcnI</fullName>
    </submittedName>
</protein>
<comment type="caution">
    <text evidence="1">The sequence shown here is derived from an EMBL/GenBank/DDBJ whole genome shotgun (WGS) entry which is preliminary data.</text>
</comment>
<name>A0ABS2SQM8_9BACI</name>
<sequence>MSSLDNVNVNVPSGCDNAPRKKVLIDVTLAFLTSDVDFC</sequence>
<proteinExistence type="predicted"/>
<keyword evidence="2" id="KW-1185">Reference proteome</keyword>
<gene>
    <name evidence="1" type="ORF">JOC54_001039</name>
</gene>
<evidence type="ECO:0000313" key="2">
    <source>
        <dbReference type="Proteomes" id="UP001179280"/>
    </source>
</evidence>
<reference evidence="1" key="1">
    <citation type="submission" date="2021-01" db="EMBL/GenBank/DDBJ databases">
        <title>Genomic Encyclopedia of Type Strains, Phase IV (KMG-IV): sequencing the most valuable type-strain genomes for metagenomic binning, comparative biology and taxonomic classification.</title>
        <authorList>
            <person name="Goeker M."/>
        </authorList>
    </citation>
    <scope>NUCLEOTIDE SEQUENCE</scope>
    <source>
        <strain evidence="1">DSM 21943</strain>
    </source>
</reference>
<organism evidence="1 2">
    <name type="scientific">Shouchella xiaoxiensis</name>
    <dbReference type="NCBI Taxonomy" id="766895"/>
    <lineage>
        <taxon>Bacteria</taxon>
        <taxon>Bacillati</taxon>
        <taxon>Bacillota</taxon>
        <taxon>Bacilli</taxon>
        <taxon>Bacillales</taxon>
        <taxon>Bacillaceae</taxon>
        <taxon>Shouchella</taxon>
    </lineage>
</organism>
<dbReference type="EMBL" id="JAFBCV010000002">
    <property type="protein sequence ID" value="MBM7837808.1"/>
    <property type="molecule type" value="Genomic_DNA"/>
</dbReference>
<dbReference type="Proteomes" id="UP001179280">
    <property type="component" value="Unassembled WGS sequence"/>
</dbReference>
<accession>A0ABS2SQM8</accession>